<dbReference type="AlphaFoldDB" id="A0A4Y2P4V7"/>
<gene>
    <name evidence="1" type="ORF">AVEN_255774_1</name>
</gene>
<sequence length="55" mass="6170">LLKCAMVSCARESTVACSILHGMYYDRLIFPQTSSHPTRRVLLIPNTQCPVDHPV</sequence>
<proteinExistence type="predicted"/>
<protein>
    <submittedName>
        <fullName evidence="1">Uncharacterized protein</fullName>
    </submittedName>
</protein>
<organism evidence="1 2">
    <name type="scientific">Araneus ventricosus</name>
    <name type="common">Orbweaver spider</name>
    <name type="synonym">Epeira ventricosa</name>
    <dbReference type="NCBI Taxonomy" id="182803"/>
    <lineage>
        <taxon>Eukaryota</taxon>
        <taxon>Metazoa</taxon>
        <taxon>Ecdysozoa</taxon>
        <taxon>Arthropoda</taxon>
        <taxon>Chelicerata</taxon>
        <taxon>Arachnida</taxon>
        <taxon>Araneae</taxon>
        <taxon>Araneomorphae</taxon>
        <taxon>Entelegynae</taxon>
        <taxon>Araneoidea</taxon>
        <taxon>Araneidae</taxon>
        <taxon>Araneus</taxon>
    </lineage>
</organism>
<reference evidence="1 2" key="1">
    <citation type="journal article" date="2019" name="Sci. Rep.">
        <title>Orb-weaving spider Araneus ventricosus genome elucidates the spidroin gene catalogue.</title>
        <authorList>
            <person name="Kono N."/>
            <person name="Nakamura H."/>
            <person name="Ohtoshi R."/>
            <person name="Moran D.A.P."/>
            <person name="Shinohara A."/>
            <person name="Yoshida Y."/>
            <person name="Fujiwara M."/>
            <person name="Mori M."/>
            <person name="Tomita M."/>
            <person name="Arakawa K."/>
        </authorList>
    </citation>
    <scope>NUCLEOTIDE SEQUENCE [LARGE SCALE GENOMIC DNA]</scope>
</reference>
<feature type="non-terminal residue" evidence="1">
    <location>
        <position position="1"/>
    </location>
</feature>
<comment type="caution">
    <text evidence="1">The sequence shown here is derived from an EMBL/GenBank/DDBJ whole genome shotgun (WGS) entry which is preliminary data.</text>
</comment>
<evidence type="ECO:0000313" key="2">
    <source>
        <dbReference type="Proteomes" id="UP000499080"/>
    </source>
</evidence>
<keyword evidence="2" id="KW-1185">Reference proteome</keyword>
<name>A0A4Y2P4V7_ARAVE</name>
<dbReference type="EMBL" id="BGPR01010477">
    <property type="protein sequence ID" value="GBN46371.1"/>
    <property type="molecule type" value="Genomic_DNA"/>
</dbReference>
<evidence type="ECO:0000313" key="1">
    <source>
        <dbReference type="EMBL" id="GBN46371.1"/>
    </source>
</evidence>
<accession>A0A4Y2P4V7</accession>
<dbReference type="Proteomes" id="UP000499080">
    <property type="component" value="Unassembled WGS sequence"/>
</dbReference>